<accession>A0A1B7P7R7</accession>
<comment type="caution">
    <text evidence="2">The sequence shown here is derived from an EMBL/GenBank/DDBJ whole genome shotgun (WGS) entry which is preliminary data.</text>
</comment>
<keyword evidence="1" id="KW-0732">Signal</keyword>
<dbReference type="EMBL" id="LGUA01000029">
    <property type="protein sequence ID" value="OAX85080.1"/>
    <property type="molecule type" value="Genomic_DNA"/>
</dbReference>
<organism evidence="2 3">
    <name type="scientific">Emergomyces africanus</name>
    <dbReference type="NCBI Taxonomy" id="1955775"/>
    <lineage>
        <taxon>Eukaryota</taxon>
        <taxon>Fungi</taxon>
        <taxon>Dikarya</taxon>
        <taxon>Ascomycota</taxon>
        <taxon>Pezizomycotina</taxon>
        <taxon>Eurotiomycetes</taxon>
        <taxon>Eurotiomycetidae</taxon>
        <taxon>Onygenales</taxon>
        <taxon>Ajellomycetaceae</taxon>
        <taxon>Emergomyces</taxon>
    </lineage>
</organism>
<gene>
    <name evidence="2" type="ORF">ACJ72_00552</name>
</gene>
<evidence type="ECO:0000313" key="3">
    <source>
        <dbReference type="Proteomes" id="UP000091918"/>
    </source>
</evidence>
<reference evidence="2 3" key="1">
    <citation type="submission" date="2015-07" db="EMBL/GenBank/DDBJ databases">
        <title>Emmonsia species relationships and genome sequence.</title>
        <authorList>
            <person name="Cuomo C.A."/>
            <person name="Schwartz I.S."/>
            <person name="Kenyon C."/>
            <person name="de Hoog G.S."/>
            <person name="Govender N.P."/>
            <person name="Botha A."/>
            <person name="Moreno L."/>
            <person name="de Vries M."/>
            <person name="Munoz J.F."/>
            <person name="Stielow J.B."/>
        </authorList>
    </citation>
    <scope>NUCLEOTIDE SEQUENCE [LARGE SCALE GENOMIC DNA]</scope>
    <source>
        <strain evidence="2 3">CBS 136260</strain>
    </source>
</reference>
<proteinExistence type="predicted"/>
<feature type="signal peptide" evidence="1">
    <location>
        <begin position="1"/>
        <end position="16"/>
    </location>
</feature>
<name>A0A1B7P7R7_9EURO</name>
<dbReference type="AlphaFoldDB" id="A0A1B7P7R7"/>
<feature type="chain" id="PRO_5008598466" evidence="1">
    <location>
        <begin position="17"/>
        <end position="178"/>
    </location>
</feature>
<dbReference type="Proteomes" id="UP000091918">
    <property type="component" value="Unassembled WGS sequence"/>
</dbReference>
<protein>
    <submittedName>
        <fullName evidence="2">Uncharacterized protein</fullName>
    </submittedName>
</protein>
<sequence length="178" mass="20101">MKPVLTLLLFSGSALGAAYPNAPADPALLPRGSWLKKPDPEPPSNITTVPPPIHYHLRPSANNENFHCVPDVMPDAMPNTIPRRRAHHHAHRRAHHHAHRLCQILDLMDLLDLLDPLHLPDPLHLLDLPDPLRLLHLLDLLDLPHLADPYFLHRRPRGPIQKFSTDQLIISRGAVLQL</sequence>
<keyword evidence="3" id="KW-1185">Reference proteome</keyword>
<evidence type="ECO:0000313" key="2">
    <source>
        <dbReference type="EMBL" id="OAX85080.1"/>
    </source>
</evidence>
<evidence type="ECO:0000256" key="1">
    <source>
        <dbReference type="SAM" id="SignalP"/>
    </source>
</evidence>